<dbReference type="OrthoDB" id="371140at2"/>
<sequence length="127" mass="13671">MSAWTFLTNHAHVLICLARDPDIRVREIAEAVGITERTAQGIIADLVEAGYVHREKDGRRNRYETVDELPLRHPLESDHRIGELLEMLAAAGGTPPAPPTPADAPATVPADRTGPAGRAPDAAARRA</sequence>
<feature type="compositionally biased region" description="Low complexity" evidence="1">
    <location>
        <begin position="103"/>
        <end position="127"/>
    </location>
</feature>
<reference evidence="3 4" key="1">
    <citation type="submission" date="2018-10" db="EMBL/GenBank/DDBJ databases">
        <title>Isolation, diversity and antibacterial activity of antinobacteria from the wheat rhizosphere soil.</title>
        <authorList>
            <person name="Sun T."/>
        </authorList>
    </citation>
    <scope>NUCLEOTIDE SEQUENCE [LARGE SCALE GENOMIC DNA]</scope>
    <source>
        <strain evidence="3 4">SJ-23</strain>
    </source>
</reference>
<proteinExistence type="predicted"/>
<feature type="region of interest" description="Disordered" evidence="1">
    <location>
        <begin position="88"/>
        <end position="127"/>
    </location>
</feature>
<comment type="caution">
    <text evidence="3">The sequence shown here is derived from an EMBL/GenBank/DDBJ whole genome shotgun (WGS) entry which is preliminary data.</text>
</comment>
<organism evidence="3 4">
    <name type="scientific">Agromyces tardus</name>
    <dbReference type="NCBI Taxonomy" id="2583849"/>
    <lineage>
        <taxon>Bacteria</taxon>
        <taxon>Bacillati</taxon>
        <taxon>Actinomycetota</taxon>
        <taxon>Actinomycetes</taxon>
        <taxon>Micrococcales</taxon>
        <taxon>Microbacteriaceae</taxon>
        <taxon>Agromyces</taxon>
    </lineage>
</organism>
<dbReference type="Gene3D" id="1.10.10.10">
    <property type="entry name" value="Winged helix-like DNA-binding domain superfamily/Winged helix DNA-binding domain"/>
    <property type="match status" value="1"/>
</dbReference>
<dbReference type="AlphaFoldDB" id="A0A3M8A0Q3"/>
<dbReference type="InterPro" id="IPR036390">
    <property type="entry name" value="WH_DNA-bd_sf"/>
</dbReference>
<gene>
    <name evidence="3" type="ORF">EDM22_17355</name>
</gene>
<dbReference type="InterPro" id="IPR011991">
    <property type="entry name" value="ArsR-like_HTH"/>
</dbReference>
<evidence type="ECO:0000259" key="2">
    <source>
        <dbReference type="Pfam" id="PF12802"/>
    </source>
</evidence>
<dbReference type="RefSeq" id="WP_122938341.1">
    <property type="nucleotide sequence ID" value="NZ_JBHSNT010000007.1"/>
</dbReference>
<dbReference type="Proteomes" id="UP000275048">
    <property type="component" value="Unassembled WGS sequence"/>
</dbReference>
<evidence type="ECO:0000313" key="4">
    <source>
        <dbReference type="Proteomes" id="UP000275048"/>
    </source>
</evidence>
<protein>
    <submittedName>
        <fullName evidence="3">ArsR family transcriptional regulator</fullName>
    </submittedName>
</protein>
<dbReference type="InterPro" id="IPR036388">
    <property type="entry name" value="WH-like_DNA-bd_sf"/>
</dbReference>
<accession>A0A3M8A0Q3</accession>
<evidence type="ECO:0000313" key="3">
    <source>
        <dbReference type="EMBL" id="RNB44642.1"/>
    </source>
</evidence>
<dbReference type="InterPro" id="IPR000835">
    <property type="entry name" value="HTH_MarR-typ"/>
</dbReference>
<evidence type="ECO:0000256" key="1">
    <source>
        <dbReference type="SAM" id="MobiDB-lite"/>
    </source>
</evidence>
<feature type="domain" description="HTH marR-type" evidence="2">
    <location>
        <begin position="9"/>
        <end position="59"/>
    </location>
</feature>
<keyword evidence="4" id="KW-1185">Reference proteome</keyword>
<dbReference type="CDD" id="cd00090">
    <property type="entry name" value="HTH_ARSR"/>
    <property type="match status" value="1"/>
</dbReference>
<name>A0A3M8A0Q3_9MICO</name>
<dbReference type="Pfam" id="PF12802">
    <property type="entry name" value="MarR_2"/>
    <property type="match status" value="1"/>
</dbReference>
<dbReference type="GO" id="GO:0003700">
    <property type="term" value="F:DNA-binding transcription factor activity"/>
    <property type="evidence" value="ECO:0007669"/>
    <property type="project" value="InterPro"/>
</dbReference>
<dbReference type="EMBL" id="RHHB01000058">
    <property type="protein sequence ID" value="RNB44642.1"/>
    <property type="molecule type" value="Genomic_DNA"/>
</dbReference>
<dbReference type="SUPFAM" id="SSF46785">
    <property type="entry name" value="Winged helix' DNA-binding domain"/>
    <property type="match status" value="1"/>
</dbReference>